<dbReference type="PROSITE" id="PS51352">
    <property type="entry name" value="THIOREDOXIN_2"/>
    <property type="match status" value="1"/>
</dbReference>
<organism evidence="3 4">
    <name type="scientific">Catalinimonas alkaloidigena</name>
    <dbReference type="NCBI Taxonomy" id="1075417"/>
    <lineage>
        <taxon>Bacteria</taxon>
        <taxon>Pseudomonadati</taxon>
        <taxon>Bacteroidota</taxon>
        <taxon>Cytophagia</taxon>
        <taxon>Cytophagales</taxon>
        <taxon>Catalimonadaceae</taxon>
        <taxon>Catalinimonas</taxon>
    </lineage>
</organism>
<dbReference type="GO" id="GO:0016491">
    <property type="term" value="F:oxidoreductase activity"/>
    <property type="evidence" value="ECO:0007669"/>
    <property type="project" value="InterPro"/>
</dbReference>
<dbReference type="STRING" id="1075417.SAMN05421823_102120"/>
<dbReference type="Proteomes" id="UP000198510">
    <property type="component" value="Unassembled WGS sequence"/>
</dbReference>
<dbReference type="Pfam" id="PF00578">
    <property type="entry name" value="AhpC-TSA"/>
    <property type="match status" value="1"/>
</dbReference>
<evidence type="ECO:0000313" key="3">
    <source>
        <dbReference type="EMBL" id="SDK19873.1"/>
    </source>
</evidence>
<evidence type="ECO:0000313" key="4">
    <source>
        <dbReference type="Proteomes" id="UP000198510"/>
    </source>
</evidence>
<dbReference type="GO" id="GO:0016209">
    <property type="term" value="F:antioxidant activity"/>
    <property type="evidence" value="ECO:0007669"/>
    <property type="project" value="InterPro"/>
</dbReference>
<dbReference type="InterPro" id="IPR036249">
    <property type="entry name" value="Thioredoxin-like_sf"/>
</dbReference>
<feature type="signal peptide" evidence="1">
    <location>
        <begin position="1"/>
        <end position="22"/>
    </location>
</feature>
<keyword evidence="4" id="KW-1185">Reference proteome</keyword>
<evidence type="ECO:0000259" key="2">
    <source>
        <dbReference type="PROSITE" id="PS51352"/>
    </source>
</evidence>
<dbReference type="AlphaFoldDB" id="A0A1G8ZXU0"/>
<dbReference type="OrthoDB" id="9809746at2"/>
<sequence>MKRTGIWLLGIVLWGMALRAQAQTGERVPDFTLHDVITDQAFTLSQLKNHRLITVVFVSNACPFVKLYDERLLHLQADFASQGVAFVYVNPMTGHGDDEESLQKMTRRAQECSFLRPYLADPTQKVAQSMKVTRVPEAVVLEPTNGTFVVRYRGAIDDNPQGVNPSRQKYLRDALTALLRKSSPVLPTRKATGCLIRTQ</sequence>
<feature type="domain" description="Thioredoxin" evidence="2">
    <location>
        <begin position="22"/>
        <end position="180"/>
    </location>
</feature>
<dbReference type="Gene3D" id="3.40.30.10">
    <property type="entry name" value="Glutaredoxin"/>
    <property type="match status" value="1"/>
</dbReference>
<dbReference type="SUPFAM" id="SSF52833">
    <property type="entry name" value="Thioredoxin-like"/>
    <property type="match status" value="1"/>
</dbReference>
<accession>A0A1G8ZXU0</accession>
<proteinExistence type="predicted"/>
<evidence type="ECO:0000256" key="1">
    <source>
        <dbReference type="SAM" id="SignalP"/>
    </source>
</evidence>
<keyword evidence="1" id="KW-0732">Signal</keyword>
<dbReference type="RefSeq" id="WP_089679497.1">
    <property type="nucleotide sequence ID" value="NZ_FNFO01000002.1"/>
</dbReference>
<dbReference type="InterPro" id="IPR000866">
    <property type="entry name" value="AhpC/TSA"/>
</dbReference>
<dbReference type="PANTHER" id="PTHR43640:SF1">
    <property type="entry name" value="THIOREDOXIN-DEPENDENT PEROXIREDOXIN"/>
    <property type="match status" value="1"/>
</dbReference>
<dbReference type="InterPro" id="IPR013766">
    <property type="entry name" value="Thioredoxin_domain"/>
</dbReference>
<protein>
    <submittedName>
        <fullName evidence="3">Peroxiredoxin</fullName>
    </submittedName>
</protein>
<dbReference type="EMBL" id="FNFO01000002">
    <property type="protein sequence ID" value="SDK19873.1"/>
    <property type="molecule type" value="Genomic_DNA"/>
</dbReference>
<dbReference type="InterPro" id="IPR047262">
    <property type="entry name" value="PRX-like1"/>
</dbReference>
<reference evidence="3 4" key="1">
    <citation type="submission" date="2016-10" db="EMBL/GenBank/DDBJ databases">
        <authorList>
            <person name="de Groot N.N."/>
        </authorList>
    </citation>
    <scope>NUCLEOTIDE SEQUENCE [LARGE SCALE GENOMIC DNA]</scope>
    <source>
        <strain evidence="3 4">DSM 25186</strain>
    </source>
</reference>
<gene>
    <name evidence="3" type="ORF">SAMN05421823_102120</name>
</gene>
<dbReference type="PANTHER" id="PTHR43640">
    <property type="entry name" value="OS07G0260300 PROTEIN"/>
    <property type="match status" value="1"/>
</dbReference>
<feature type="chain" id="PRO_5011793092" evidence="1">
    <location>
        <begin position="23"/>
        <end position="199"/>
    </location>
</feature>
<name>A0A1G8ZXU0_9BACT</name>